<dbReference type="InterPro" id="IPR051681">
    <property type="entry name" value="Ser/Thr_Kinases-Pseudokinases"/>
</dbReference>
<dbReference type="PRINTS" id="PR00109">
    <property type="entry name" value="TYRKINASE"/>
</dbReference>
<dbReference type="Pfam" id="PF07714">
    <property type="entry name" value="PK_Tyr_Ser-Thr"/>
    <property type="match status" value="1"/>
</dbReference>
<dbReference type="PANTHER" id="PTHR44329:SF288">
    <property type="entry name" value="MITOGEN-ACTIVATED PROTEIN KINASE KINASE KINASE 20"/>
    <property type="match status" value="1"/>
</dbReference>
<accession>A0AAU9IYT4</accession>
<keyword evidence="4" id="KW-0418">Kinase</keyword>
<dbReference type="PROSITE" id="PS00108">
    <property type="entry name" value="PROTEIN_KINASE_ST"/>
    <property type="match status" value="1"/>
</dbReference>
<feature type="domain" description="Protein kinase" evidence="8">
    <location>
        <begin position="1"/>
        <end position="261"/>
    </location>
</feature>
<evidence type="ECO:0000313" key="10">
    <source>
        <dbReference type="Proteomes" id="UP001162131"/>
    </source>
</evidence>
<keyword evidence="1" id="KW-0723">Serine/threonine-protein kinase</keyword>
<evidence type="ECO:0000259" key="8">
    <source>
        <dbReference type="PROSITE" id="PS50011"/>
    </source>
</evidence>
<evidence type="ECO:0000256" key="2">
    <source>
        <dbReference type="ARBA" id="ARBA00022679"/>
    </source>
</evidence>
<evidence type="ECO:0000256" key="6">
    <source>
        <dbReference type="PROSITE-ProRule" id="PRU10141"/>
    </source>
</evidence>
<feature type="domain" description="Protein kinase" evidence="8">
    <location>
        <begin position="644"/>
        <end position="907"/>
    </location>
</feature>
<gene>
    <name evidence="9" type="ORF">BSTOLATCC_MIC22016</name>
</gene>
<keyword evidence="5 6" id="KW-0067">ATP-binding</keyword>
<dbReference type="Proteomes" id="UP001162131">
    <property type="component" value="Unassembled WGS sequence"/>
</dbReference>
<comment type="caution">
    <text evidence="9">The sequence shown here is derived from an EMBL/GenBank/DDBJ whole genome shotgun (WGS) entry which is preliminary data.</text>
</comment>
<dbReference type="InterPro" id="IPR017441">
    <property type="entry name" value="Protein_kinase_ATP_BS"/>
</dbReference>
<dbReference type="InterPro" id="IPR000719">
    <property type="entry name" value="Prot_kinase_dom"/>
</dbReference>
<evidence type="ECO:0000256" key="4">
    <source>
        <dbReference type="ARBA" id="ARBA00022777"/>
    </source>
</evidence>
<reference evidence="9" key="1">
    <citation type="submission" date="2021-09" db="EMBL/GenBank/DDBJ databases">
        <authorList>
            <consortium name="AG Swart"/>
            <person name="Singh M."/>
            <person name="Singh A."/>
            <person name="Seah K."/>
            <person name="Emmerich C."/>
        </authorList>
    </citation>
    <scope>NUCLEOTIDE SEQUENCE</scope>
    <source>
        <strain evidence="9">ATCC30299</strain>
    </source>
</reference>
<dbReference type="InterPro" id="IPR008271">
    <property type="entry name" value="Ser/Thr_kinase_AS"/>
</dbReference>
<feature type="binding site" evidence="6">
    <location>
        <position position="672"/>
    </location>
    <ligand>
        <name>ATP</name>
        <dbReference type="ChEBI" id="CHEBI:30616"/>
    </ligand>
</feature>
<proteinExistence type="predicted"/>
<dbReference type="GO" id="GO:0004674">
    <property type="term" value="F:protein serine/threonine kinase activity"/>
    <property type="evidence" value="ECO:0007669"/>
    <property type="project" value="UniProtKB-KW"/>
</dbReference>
<evidence type="ECO:0000256" key="5">
    <source>
        <dbReference type="ARBA" id="ARBA00022840"/>
    </source>
</evidence>
<sequence length="911" mass="104710">MEPQLNIQGRAFKLEQQLSNEEFVAQDKNSGLRYLLKYIKSPSPQRIKLLKNEIRILRELNPHPNIITLHSAKESEGSYLFLYEHCEGGSLQNKTVQDPLKALYQISLALQHMHQRSIPIIHRNITPYNILCQGDEYKVTGMESASEQYTSLTDLDLFNRDTELLQISDLKWRAPELIDPNPHYIIDNKTDIWGLGMVFYYILFGISPFPDLKSQQEGVWTTPREVSWKIRELLQVMLNPNPLKRADIYSVLTKLDEHNPNQDSHSCATSCFPKISPFSRLKSKKSTQGLIQNACSNNSLPLKEIFSKKLVAKVWAKPKKINKFYAEMLRLQGLDNPQVRLKALTLLLIYLQEGPLYVYQNTPGAVEVLHYIESYCSVRPGHPLKSDFFRRVTNSFAAAIKQKYYVTKSNIGSFNGRFVINHENGQFNCQVDMLLIDDLLFYWQSLIKIHEMLATGSHLEAICKSIRILLINEQQRLLEIISPCIKKLSLSSQNNDLSREFNKAYFKAKTLFEIDNTEIPLNPIPTSEIPEILIDDPIYESSKNNNNVPIGEIHRQSQNSPSSSSSSSESSDDDFQLDQQPLPRFSSVQLQPAIIETHYSTARCEHLTTVHDYDLIDLSQDRIEKFTNHLNEQYNSWIIDIKNVRCMRQIGNGSSSEVWLGLYQKTFVAVKKLKHTEKQSIKEFGREVSLLIKLRHPNLVLFMGAYIGEDQLCVLTEYCQGGDLFQLLHKRKDIFISWEQKLKICHDVAVGMNYLHSNNYIHRDLKSLNLLLASPLLRPTDSVTVKISDFGLSKEFKFNGFMTGQLGTCHWMAPEVLSSSDYSLKADIYSYAIVMYEIITREIPYKGLSHDTIKEKVLGQHQRPDMSLIPPSCPKALEKLMAMCWRSDPNKRPHFSVIVDMLNSIELPKSQ</sequence>
<evidence type="ECO:0000313" key="9">
    <source>
        <dbReference type="EMBL" id="CAG9318645.1"/>
    </source>
</evidence>
<dbReference type="GO" id="GO:0005524">
    <property type="term" value="F:ATP binding"/>
    <property type="evidence" value="ECO:0007669"/>
    <property type="project" value="UniProtKB-UniRule"/>
</dbReference>
<dbReference type="InterPro" id="IPR001245">
    <property type="entry name" value="Ser-Thr/Tyr_kinase_cat_dom"/>
</dbReference>
<protein>
    <recommendedName>
        <fullName evidence="8">Protein kinase domain-containing protein</fullName>
    </recommendedName>
</protein>
<dbReference type="PANTHER" id="PTHR44329">
    <property type="entry name" value="SERINE/THREONINE-PROTEIN KINASE TNNI3K-RELATED"/>
    <property type="match status" value="1"/>
</dbReference>
<evidence type="ECO:0000256" key="3">
    <source>
        <dbReference type="ARBA" id="ARBA00022741"/>
    </source>
</evidence>
<keyword evidence="2" id="KW-0808">Transferase</keyword>
<feature type="region of interest" description="Disordered" evidence="7">
    <location>
        <begin position="545"/>
        <end position="578"/>
    </location>
</feature>
<dbReference type="Gene3D" id="3.30.200.20">
    <property type="entry name" value="Phosphorylase Kinase, domain 1"/>
    <property type="match status" value="1"/>
</dbReference>
<dbReference type="Gene3D" id="1.10.510.10">
    <property type="entry name" value="Transferase(Phosphotransferase) domain 1"/>
    <property type="match status" value="2"/>
</dbReference>
<dbReference type="SMART" id="SM00220">
    <property type="entry name" value="S_TKc"/>
    <property type="match status" value="2"/>
</dbReference>
<dbReference type="InterPro" id="IPR011009">
    <property type="entry name" value="Kinase-like_dom_sf"/>
</dbReference>
<feature type="compositionally biased region" description="Low complexity" evidence="7">
    <location>
        <begin position="556"/>
        <end position="569"/>
    </location>
</feature>
<dbReference type="EMBL" id="CAJZBQ010000021">
    <property type="protein sequence ID" value="CAG9318645.1"/>
    <property type="molecule type" value="Genomic_DNA"/>
</dbReference>
<evidence type="ECO:0000256" key="7">
    <source>
        <dbReference type="SAM" id="MobiDB-lite"/>
    </source>
</evidence>
<dbReference type="CDD" id="cd13999">
    <property type="entry name" value="STKc_MAP3K-like"/>
    <property type="match status" value="1"/>
</dbReference>
<dbReference type="AlphaFoldDB" id="A0AAU9IYT4"/>
<dbReference type="SUPFAM" id="SSF56112">
    <property type="entry name" value="Protein kinase-like (PK-like)"/>
    <property type="match status" value="2"/>
</dbReference>
<evidence type="ECO:0000256" key="1">
    <source>
        <dbReference type="ARBA" id="ARBA00022527"/>
    </source>
</evidence>
<dbReference type="PROSITE" id="PS00107">
    <property type="entry name" value="PROTEIN_KINASE_ATP"/>
    <property type="match status" value="1"/>
</dbReference>
<keyword evidence="3 6" id="KW-0547">Nucleotide-binding</keyword>
<dbReference type="PROSITE" id="PS50011">
    <property type="entry name" value="PROTEIN_KINASE_DOM"/>
    <property type="match status" value="2"/>
</dbReference>
<name>A0AAU9IYT4_9CILI</name>
<keyword evidence="10" id="KW-1185">Reference proteome</keyword>
<dbReference type="Pfam" id="PF00069">
    <property type="entry name" value="Pkinase"/>
    <property type="match status" value="1"/>
</dbReference>
<organism evidence="9 10">
    <name type="scientific">Blepharisma stoltei</name>
    <dbReference type="NCBI Taxonomy" id="1481888"/>
    <lineage>
        <taxon>Eukaryota</taxon>
        <taxon>Sar</taxon>
        <taxon>Alveolata</taxon>
        <taxon>Ciliophora</taxon>
        <taxon>Postciliodesmatophora</taxon>
        <taxon>Heterotrichea</taxon>
        <taxon>Heterotrichida</taxon>
        <taxon>Blepharismidae</taxon>
        <taxon>Blepharisma</taxon>
    </lineage>
</organism>